<dbReference type="Pfam" id="PF10672">
    <property type="entry name" value="Methyltrans_SAM"/>
    <property type="match status" value="1"/>
</dbReference>
<dbReference type="InterPro" id="IPR015947">
    <property type="entry name" value="PUA-like_sf"/>
</dbReference>
<evidence type="ECO:0000313" key="11">
    <source>
        <dbReference type="Proteomes" id="UP000886845"/>
    </source>
</evidence>
<keyword evidence="2" id="KW-0963">Cytoplasm</keyword>
<keyword evidence="7" id="KW-0694">RNA-binding</keyword>
<evidence type="ECO:0000313" key="10">
    <source>
        <dbReference type="EMBL" id="HIV09555.1"/>
    </source>
</evidence>
<dbReference type="GO" id="GO:0008168">
    <property type="term" value="F:methyltransferase activity"/>
    <property type="evidence" value="ECO:0007669"/>
    <property type="project" value="UniProtKB-KW"/>
</dbReference>
<dbReference type="EMBL" id="DVOR01000177">
    <property type="protein sequence ID" value="HIV09555.1"/>
    <property type="molecule type" value="Genomic_DNA"/>
</dbReference>
<dbReference type="CDD" id="cd02440">
    <property type="entry name" value="AdoMet_MTases"/>
    <property type="match status" value="1"/>
</dbReference>
<dbReference type="PROSITE" id="PS50890">
    <property type="entry name" value="PUA"/>
    <property type="match status" value="1"/>
</dbReference>
<dbReference type="CDD" id="cd21153">
    <property type="entry name" value="PUA_RlmI"/>
    <property type="match status" value="1"/>
</dbReference>
<dbReference type="InterPro" id="IPR002478">
    <property type="entry name" value="PUA"/>
</dbReference>
<dbReference type="CDD" id="cd11572">
    <property type="entry name" value="RlmI_M_like"/>
    <property type="match status" value="1"/>
</dbReference>
<sequence>MKIVRLRPGRDKATRRHHPWIFSGAIGSLSREPEPGEDVLVTDADGAPLGVGAWSPASQIQIRLWRFDEGAVDADFLHARLAAALAVRAGMAERFDTDALRLVNAEADGLPGVTVDRYGDVLVGQFATVGAERHKAEIVEALLALTGAASFYERSDVDARKHEGLEPARGLLAGAEPPERIVIHEGPVRFEVDVREGHKTGFYLDQRENRRLVAEAAKGRRVLNTFCYTGGFGVAAQSAGAEAVTHVDLSAPALAQARRNTALNGLPEAEFIQGNVFQELRGFRDRARDFDLVVLDPPKFADTRKLAEKALRGYKDINLLGLKLLAPGGLLATFSCSGAIDAATFRMVVAEAARDAGRNVRILRELRQAPDHVEALTFPEGLYLKGLLCHVE</sequence>
<dbReference type="Gene3D" id="2.30.130.10">
    <property type="entry name" value="PUA domain"/>
    <property type="match status" value="1"/>
</dbReference>
<evidence type="ECO:0000256" key="8">
    <source>
        <dbReference type="ARBA" id="ARBA00038091"/>
    </source>
</evidence>
<evidence type="ECO:0000256" key="5">
    <source>
        <dbReference type="ARBA" id="ARBA00022679"/>
    </source>
</evidence>
<dbReference type="Proteomes" id="UP000886845">
    <property type="component" value="Unassembled WGS sequence"/>
</dbReference>
<dbReference type="GO" id="GO:0003723">
    <property type="term" value="F:RNA binding"/>
    <property type="evidence" value="ECO:0007669"/>
    <property type="project" value="UniProtKB-KW"/>
</dbReference>
<dbReference type="PANTHER" id="PTHR42873:SF1">
    <property type="entry name" value="S-ADENOSYLMETHIONINE-DEPENDENT METHYLTRANSFERASE DOMAIN-CONTAINING PROTEIN"/>
    <property type="match status" value="1"/>
</dbReference>
<comment type="similarity">
    <text evidence="8">Belongs to the methyltransferase superfamily. RlmI family.</text>
</comment>
<dbReference type="GO" id="GO:0032259">
    <property type="term" value="P:methylation"/>
    <property type="evidence" value="ECO:0007669"/>
    <property type="project" value="UniProtKB-KW"/>
</dbReference>
<proteinExistence type="inferred from homology"/>
<name>A0A9D1NMU5_9BACT</name>
<comment type="subcellular location">
    <subcellularLocation>
        <location evidence="1">Cytoplasm</location>
    </subcellularLocation>
</comment>
<dbReference type="SUPFAM" id="SSF53335">
    <property type="entry name" value="S-adenosyl-L-methionine-dependent methyltransferases"/>
    <property type="match status" value="1"/>
</dbReference>
<comment type="caution">
    <text evidence="10">The sequence shown here is derived from an EMBL/GenBank/DDBJ whole genome shotgun (WGS) entry which is preliminary data.</text>
</comment>
<evidence type="ECO:0000256" key="2">
    <source>
        <dbReference type="ARBA" id="ARBA00022490"/>
    </source>
</evidence>
<keyword evidence="5" id="KW-0808">Transferase</keyword>
<organism evidence="10 11">
    <name type="scientific">Candidatus Spyradenecus faecavium</name>
    <dbReference type="NCBI Taxonomy" id="2840947"/>
    <lineage>
        <taxon>Bacteria</taxon>
        <taxon>Pseudomonadati</taxon>
        <taxon>Lentisphaerota</taxon>
        <taxon>Lentisphaeria</taxon>
        <taxon>Lentisphaerales</taxon>
        <taxon>Lentisphaeraceae</taxon>
        <taxon>Lentisphaeraceae incertae sedis</taxon>
        <taxon>Candidatus Spyradenecus</taxon>
    </lineage>
</organism>
<dbReference type="InterPro" id="IPR029063">
    <property type="entry name" value="SAM-dependent_MTases_sf"/>
</dbReference>
<dbReference type="InterPro" id="IPR041532">
    <property type="entry name" value="RlmI-like_PUA"/>
</dbReference>
<dbReference type="InterPro" id="IPR019614">
    <property type="entry name" value="SAM-dep_methyl-trfase"/>
</dbReference>
<evidence type="ECO:0000256" key="3">
    <source>
        <dbReference type="ARBA" id="ARBA00022552"/>
    </source>
</evidence>
<dbReference type="Gene3D" id="3.30.750.80">
    <property type="entry name" value="RNA methyltransferase domain (HRMD) like"/>
    <property type="match status" value="1"/>
</dbReference>
<evidence type="ECO:0000256" key="7">
    <source>
        <dbReference type="ARBA" id="ARBA00022884"/>
    </source>
</evidence>
<protein>
    <submittedName>
        <fullName evidence="10">Class I SAM-dependent rRNA methyltransferase</fullName>
    </submittedName>
</protein>
<gene>
    <name evidence="10" type="ORF">IAC79_05540</name>
</gene>
<evidence type="ECO:0000256" key="4">
    <source>
        <dbReference type="ARBA" id="ARBA00022603"/>
    </source>
</evidence>
<accession>A0A9D1NMU5</accession>
<dbReference type="GO" id="GO:0005737">
    <property type="term" value="C:cytoplasm"/>
    <property type="evidence" value="ECO:0007669"/>
    <property type="project" value="UniProtKB-SubCell"/>
</dbReference>
<keyword evidence="3" id="KW-0698">rRNA processing</keyword>
<dbReference type="SMART" id="SM00359">
    <property type="entry name" value="PUA"/>
    <property type="match status" value="1"/>
</dbReference>
<evidence type="ECO:0000256" key="1">
    <source>
        <dbReference type="ARBA" id="ARBA00004496"/>
    </source>
</evidence>
<dbReference type="InterPro" id="IPR036974">
    <property type="entry name" value="PUA_sf"/>
</dbReference>
<reference evidence="10" key="1">
    <citation type="submission" date="2020-10" db="EMBL/GenBank/DDBJ databases">
        <authorList>
            <person name="Gilroy R."/>
        </authorList>
    </citation>
    <scope>NUCLEOTIDE SEQUENCE</scope>
    <source>
        <strain evidence="10">35461</strain>
    </source>
</reference>
<dbReference type="PANTHER" id="PTHR42873">
    <property type="entry name" value="RIBOSOMAL RNA LARGE SUBUNIT METHYLTRANSFERASE"/>
    <property type="match status" value="1"/>
</dbReference>
<reference evidence="10" key="2">
    <citation type="journal article" date="2021" name="PeerJ">
        <title>Extensive microbial diversity within the chicken gut microbiome revealed by metagenomics and culture.</title>
        <authorList>
            <person name="Gilroy R."/>
            <person name="Ravi A."/>
            <person name="Getino M."/>
            <person name="Pursley I."/>
            <person name="Horton D.L."/>
            <person name="Alikhan N.F."/>
            <person name="Baker D."/>
            <person name="Gharbi K."/>
            <person name="Hall N."/>
            <person name="Watson M."/>
            <person name="Adriaenssens E.M."/>
            <person name="Foster-Nyarko E."/>
            <person name="Jarju S."/>
            <person name="Secka A."/>
            <person name="Antonio M."/>
            <person name="Oren A."/>
            <person name="Chaudhuri R.R."/>
            <person name="La Ragione R."/>
            <person name="Hildebrand F."/>
            <person name="Pallen M.J."/>
        </authorList>
    </citation>
    <scope>NUCLEOTIDE SEQUENCE</scope>
    <source>
        <strain evidence="10">35461</strain>
    </source>
</reference>
<evidence type="ECO:0000259" key="9">
    <source>
        <dbReference type="SMART" id="SM00359"/>
    </source>
</evidence>
<feature type="domain" description="PUA" evidence="9">
    <location>
        <begin position="2"/>
        <end position="86"/>
    </location>
</feature>
<dbReference type="GO" id="GO:0006364">
    <property type="term" value="P:rRNA processing"/>
    <property type="evidence" value="ECO:0007669"/>
    <property type="project" value="UniProtKB-KW"/>
</dbReference>
<dbReference type="Pfam" id="PF17785">
    <property type="entry name" value="PUA_3"/>
    <property type="match status" value="1"/>
</dbReference>
<keyword evidence="6" id="KW-0949">S-adenosyl-L-methionine</keyword>
<dbReference type="SUPFAM" id="SSF88697">
    <property type="entry name" value="PUA domain-like"/>
    <property type="match status" value="1"/>
</dbReference>
<keyword evidence="4 10" id="KW-0489">Methyltransferase</keyword>
<dbReference type="Gene3D" id="3.40.50.150">
    <property type="entry name" value="Vaccinia Virus protein VP39"/>
    <property type="match status" value="1"/>
</dbReference>
<dbReference type="AlphaFoldDB" id="A0A9D1NMU5"/>
<evidence type="ECO:0000256" key="6">
    <source>
        <dbReference type="ARBA" id="ARBA00022691"/>
    </source>
</evidence>